<dbReference type="PANTHER" id="PTHR24014:SF4">
    <property type="entry name" value="2-OXOGLUTARATE AND IRON-DEPENDENT OXYGENASE DOMAIN-CONTAINING PROTEIN 2"/>
    <property type="match status" value="1"/>
</dbReference>
<accession>A0A2G8KCE5</accession>
<feature type="domain" description="Fe2OG dioxygenase" evidence="7">
    <location>
        <begin position="201"/>
        <end position="294"/>
    </location>
</feature>
<comment type="cofactor">
    <cofactor evidence="1">
        <name>L-ascorbate</name>
        <dbReference type="ChEBI" id="CHEBI:38290"/>
    </cofactor>
</comment>
<evidence type="ECO:0000256" key="5">
    <source>
        <dbReference type="ARBA" id="ARBA00023002"/>
    </source>
</evidence>
<dbReference type="GO" id="GO:0031418">
    <property type="term" value="F:L-ascorbic acid binding"/>
    <property type="evidence" value="ECO:0007669"/>
    <property type="project" value="UniProtKB-KW"/>
</dbReference>
<gene>
    <name evidence="8" type="ORF">BSL78_17474</name>
</gene>
<dbReference type="PANTHER" id="PTHR24014">
    <property type="entry name" value="2-OXOGLUTARATE AND IRON-DEPENDENT OXYGENASE DOMAIN-CONTAINING PROTEIN 2"/>
    <property type="match status" value="1"/>
</dbReference>
<dbReference type="GO" id="GO:0051213">
    <property type="term" value="F:dioxygenase activity"/>
    <property type="evidence" value="ECO:0007669"/>
    <property type="project" value="UniProtKB-KW"/>
</dbReference>
<dbReference type="Pfam" id="PF25238">
    <property type="entry name" value="OGFOD2-like"/>
    <property type="match status" value="1"/>
</dbReference>
<keyword evidence="5" id="KW-0560">Oxidoreductase</keyword>
<dbReference type="STRING" id="307972.A0A2G8KCE5"/>
<keyword evidence="3" id="KW-0847">Vitamin C</keyword>
<dbReference type="EMBL" id="MRZV01000697">
    <property type="protein sequence ID" value="PIK45653.1"/>
    <property type="molecule type" value="Genomic_DNA"/>
</dbReference>
<evidence type="ECO:0000256" key="6">
    <source>
        <dbReference type="ARBA" id="ARBA00023004"/>
    </source>
</evidence>
<dbReference type="AlphaFoldDB" id="A0A2G8KCE5"/>
<dbReference type="GO" id="GO:0016705">
    <property type="term" value="F:oxidoreductase activity, acting on paired donors, with incorporation or reduction of molecular oxygen"/>
    <property type="evidence" value="ECO:0007669"/>
    <property type="project" value="InterPro"/>
</dbReference>
<dbReference type="OrthoDB" id="1736837at2759"/>
<proteinExistence type="predicted"/>
<evidence type="ECO:0000256" key="4">
    <source>
        <dbReference type="ARBA" id="ARBA00022964"/>
    </source>
</evidence>
<evidence type="ECO:0000256" key="2">
    <source>
        <dbReference type="ARBA" id="ARBA00022723"/>
    </source>
</evidence>
<reference evidence="8 9" key="1">
    <citation type="journal article" date="2017" name="PLoS Biol.">
        <title>The sea cucumber genome provides insights into morphological evolution and visceral regeneration.</title>
        <authorList>
            <person name="Zhang X."/>
            <person name="Sun L."/>
            <person name="Yuan J."/>
            <person name="Sun Y."/>
            <person name="Gao Y."/>
            <person name="Zhang L."/>
            <person name="Li S."/>
            <person name="Dai H."/>
            <person name="Hamel J.F."/>
            <person name="Liu C."/>
            <person name="Yu Y."/>
            <person name="Liu S."/>
            <person name="Lin W."/>
            <person name="Guo K."/>
            <person name="Jin S."/>
            <person name="Xu P."/>
            <person name="Storey K.B."/>
            <person name="Huan P."/>
            <person name="Zhang T."/>
            <person name="Zhou Y."/>
            <person name="Zhang J."/>
            <person name="Lin C."/>
            <person name="Li X."/>
            <person name="Xing L."/>
            <person name="Huo D."/>
            <person name="Sun M."/>
            <person name="Wang L."/>
            <person name="Mercier A."/>
            <person name="Li F."/>
            <person name="Yang H."/>
            <person name="Xiang J."/>
        </authorList>
    </citation>
    <scope>NUCLEOTIDE SEQUENCE [LARGE SCALE GENOMIC DNA]</scope>
    <source>
        <strain evidence="8">Shaxun</strain>
        <tissue evidence="8">Muscle</tissue>
    </source>
</reference>
<dbReference type="InterPro" id="IPR005123">
    <property type="entry name" value="Oxoglu/Fe-dep_dioxygenase_dom"/>
</dbReference>
<evidence type="ECO:0000313" key="9">
    <source>
        <dbReference type="Proteomes" id="UP000230750"/>
    </source>
</evidence>
<dbReference type="PROSITE" id="PS51471">
    <property type="entry name" value="FE2OG_OXY"/>
    <property type="match status" value="1"/>
</dbReference>
<keyword evidence="6" id="KW-0408">Iron</keyword>
<organism evidence="8 9">
    <name type="scientific">Stichopus japonicus</name>
    <name type="common">Sea cucumber</name>
    <dbReference type="NCBI Taxonomy" id="307972"/>
    <lineage>
        <taxon>Eukaryota</taxon>
        <taxon>Metazoa</taxon>
        <taxon>Echinodermata</taxon>
        <taxon>Eleutherozoa</taxon>
        <taxon>Echinozoa</taxon>
        <taxon>Holothuroidea</taxon>
        <taxon>Aspidochirotacea</taxon>
        <taxon>Aspidochirotida</taxon>
        <taxon>Stichopodidae</taxon>
        <taxon>Apostichopus</taxon>
    </lineage>
</organism>
<protein>
    <submittedName>
        <fullName evidence="8">Putative 2-oxoglutarate and iron-dependent oxygenase domain-containing protein 2 isoform X1</fullName>
    </submittedName>
</protein>
<keyword evidence="2" id="KW-0479">Metal-binding</keyword>
<evidence type="ECO:0000313" key="8">
    <source>
        <dbReference type="EMBL" id="PIK45653.1"/>
    </source>
</evidence>
<comment type="caution">
    <text evidence="8">The sequence shown here is derived from an EMBL/GenBank/DDBJ whole genome shotgun (WGS) entry which is preliminary data.</text>
</comment>
<keyword evidence="9" id="KW-1185">Reference proteome</keyword>
<evidence type="ECO:0000259" key="7">
    <source>
        <dbReference type="PROSITE" id="PS51471"/>
    </source>
</evidence>
<name>A0A2G8KCE5_STIJA</name>
<dbReference type="SMART" id="SM00702">
    <property type="entry name" value="P4Hc"/>
    <property type="match status" value="1"/>
</dbReference>
<evidence type="ECO:0000256" key="1">
    <source>
        <dbReference type="ARBA" id="ARBA00001961"/>
    </source>
</evidence>
<keyword evidence="4" id="KW-0223">Dioxygenase</keyword>
<evidence type="ECO:0000256" key="3">
    <source>
        <dbReference type="ARBA" id="ARBA00022896"/>
    </source>
</evidence>
<dbReference type="GO" id="GO:0005506">
    <property type="term" value="F:iron ion binding"/>
    <property type="evidence" value="ECO:0007669"/>
    <property type="project" value="InterPro"/>
</dbReference>
<dbReference type="Proteomes" id="UP000230750">
    <property type="component" value="Unassembled WGS sequence"/>
</dbReference>
<sequence>MITDRPCHRDQVQYWHYSPHFKLQSHHSHTKKTLFDKGCKTDKQFEEVLRKLEVELKRRKNLGPDSIKRRREVACRYKPLHQHLYKLEDKFLSPKFKELVEYASSHHATKEGLVKAISSEAAERVYSFPVFTEDFCRELIEELIHFEQSDLPKGRPNTMNNYGILLNELGFDEEFLTPLRERYLTPLSRLLFPTEGGRDLDSHKAFVVTYKMEEDLDLNYHYDNAEVTLNVSLGKEFIDGVLYFGDMRTEPRREMYTKYIHRPTVGLLHRGQHMHGAMPISDGERYNLIIWMRSSKVRNKLCPMCDQEPELVKSVGYGDGYTWKEELVDVCSTL</sequence>
<dbReference type="InterPro" id="IPR006620">
    <property type="entry name" value="Pro_4_hyd_alph"/>
</dbReference>